<name>A0A364LMF9_9GAMM</name>
<dbReference type="Proteomes" id="UP000249458">
    <property type="component" value="Unassembled WGS sequence"/>
</dbReference>
<sequence>MKIMEVYVRKDWINTNTSRRRYRHSDFQDSLSVLTKSAKAVPAFLLAGAGMSRNLPNQSMSLSNYAMHTLKEVHNGIGNVGKNKDCRFNTLVEVSGQNELRKAVDLHGALPYSRVYIVTDDDVTEDDLDRGVVFHSKTEAIKFSEMYKDLEDYRQSSFYKEPVGISVTIDKKDMGIFLKEMTNFIDKRNRSWRADMTVIPEINVDSFDLSSDDDNYIIDFPVDITKKEFKKYFKGTFQASTQSEPGLSSLNMAGGRRGKWNRFSEEEKEKESYDSKESSSEEELVLKRKHPRSYPSATTTTTTTSVQVPASGLLAKSMSKGVFQSAGEKIAGPQSSDEVSAELHNKGATPSQ</sequence>
<evidence type="ECO:0000256" key="1">
    <source>
        <dbReference type="SAM" id="MobiDB-lite"/>
    </source>
</evidence>
<dbReference type="EMBL" id="MVJN01000002">
    <property type="protein sequence ID" value="RAP37994.1"/>
    <property type="molecule type" value="Genomic_DNA"/>
</dbReference>
<gene>
    <name evidence="2" type="ORF">B1207_03120</name>
</gene>
<feature type="region of interest" description="Disordered" evidence="1">
    <location>
        <begin position="261"/>
        <end position="310"/>
    </location>
</feature>
<accession>A0A364LMF9</accession>
<organism evidence="2 3">
    <name type="scientific">Legionella quinlivanii</name>
    <dbReference type="NCBI Taxonomy" id="45073"/>
    <lineage>
        <taxon>Bacteria</taxon>
        <taxon>Pseudomonadati</taxon>
        <taxon>Pseudomonadota</taxon>
        <taxon>Gammaproteobacteria</taxon>
        <taxon>Legionellales</taxon>
        <taxon>Legionellaceae</taxon>
        <taxon>Legionella</taxon>
    </lineage>
</organism>
<feature type="region of interest" description="Disordered" evidence="1">
    <location>
        <begin position="326"/>
        <end position="352"/>
    </location>
</feature>
<protein>
    <submittedName>
        <fullName evidence="2">Uncharacterized protein</fullName>
    </submittedName>
</protein>
<dbReference type="RefSeq" id="WP_112218543.1">
    <property type="nucleotide sequence ID" value="NZ_MVJN01000002.1"/>
</dbReference>
<evidence type="ECO:0000313" key="2">
    <source>
        <dbReference type="EMBL" id="RAP37994.1"/>
    </source>
</evidence>
<reference evidence="2 3" key="1">
    <citation type="submission" date="2017-02" db="EMBL/GenBank/DDBJ databases">
        <title>Legionella quilivanii strain from human: case report and whole genome sequencing analysis.</title>
        <authorList>
            <person name="Lalancette C."/>
            <person name="Leduc J.-M."/>
            <person name="Levesque S."/>
            <person name="Fournier E."/>
            <person name="Saoud J."/>
            <person name="Faucher S.P."/>
            <person name="Bernard K."/>
            <person name="Martineau C."/>
            <person name="Longtin J."/>
        </authorList>
    </citation>
    <scope>NUCLEOTIDE SEQUENCE [LARGE SCALE GENOMIC DNA]</scope>
    <source>
        <strain evidence="2 3">ID143958</strain>
    </source>
</reference>
<feature type="compositionally biased region" description="Basic and acidic residues" evidence="1">
    <location>
        <begin position="262"/>
        <end position="279"/>
    </location>
</feature>
<dbReference type="AlphaFoldDB" id="A0A364LMF9"/>
<evidence type="ECO:0000313" key="3">
    <source>
        <dbReference type="Proteomes" id="UP000249458"/>
    </source>
</evidence>
<proteinExistence type="predicted"/>
<comment type="caution">
    <text evidence="2">The sequence shown here is derived from an EMBL/GenBank/DDBJ whole genome shotgun (WGS) entry which is preliminary data.</text>
</comment>